<dbReference type="Pfam" id="PF04268">
    <property type="entry name" value="SoxG"/>
    <property type="match status" value="1"/>
</dbReference>
<comment type="caution">
    <text evidence="1">The sequence shown here is derived from an EMBL/GenBank/DDBJ whole genome shotgun (WGS) entry which is preliminary data.</text>
</comment>
<proteinExistence type="predicted"/>
<dbReference type="GO" id="GO:0008115">
    <property type="term" value="F:sarcosine oxidase activity"/>
    <property type="evidence" value="ECO:0007669"/>
    <property type="project" value="InterPro"/>
</dbReference>
<accession>A0A317N0Q4</accession>
<dbReference type="EMBL" id="QGTJ01000002">
    <property type="protein sequence ID" value="PWV64916.1"/>
    <property type="molecule type" value="Genomic_DNA"/>
</dbReference>
<dbReference type="AlphaFoldDB" id="A0A317N0Q4"/>
<dbReference type="GO" id="GO:1901053">
    <property type="term" value="P:sarcosine catabolic process"/>
    <property type="evidence" value="ECO:0007669"/>
    <property type="project" value="InterPro"/>
</dbReference>
<dbReference type="NCBIfam" id="TIGR01375">
    <property type="entry name" value="soxG"/>
    <property type="match status" value="1"/>
</dbReference>
<dbReference type="Gene3D" id="3.30.70.1520">
    <property type="entry name" value="Heterotetrameric sarcosine oxidase"/>
    <property type="match status" value="1"/>
</dbReference>
<dbReference type="RefSeq" id="WP_110017534.1">
    <property type="nucleotide sequence ID" value="NZ_QGTJ01000002.1"/>
</dbReference>
<dbReference type="InterPro" id="IPR007375">
    <property type="entry name" value="SoxG"/>
</dbReference>
<evidence type="ECO:0000313" key="1">
    <source>
        <dbReference type="EMBL" id="PWV64916.1"/>
    </source>
</evidence>
<dbReference type="InterPro" id="IPR006280">
    <property type="entry name" value="SoxG_het"/>
</dbReference>
<dbReference type="OrthoDB" id="9814782at2"/>
<dbReference type="SUPFAM" id="SSF103025">
    <property type="entry name" value="Folate-binding domain"/>
    <property type="match status" value="1"/>
</dbReference>
<sequence length="195" mass="20962">MSEAVRLQSPLVGFQLDARADAGVILRERAFCSHLNLRGEQSDPAFAAAIKQVLGLEVPFTPNTTTSAGDQTLYWLGPDEWLLVAAPEQAATLEAALRKALAGQFASVVDISGGQTVVELRGGNARDVLAKGCPLDLHPRAFGVGQCAQSHLAKCPLLLRPLADGFEVVVRRSFSDYFFSWIEDAAQEYGFSVVS</sequence>
<dbReference type="Proteomes" id="UP000246569">
    <property type="component" value="Unassembled WGS sequence"/>
</dbReference>
<keyword evidence="2" id="KW-1185">Reference proteome</keyword>
<evidence type="ECO:0000313" key="2">
    <source>
        <dbReference type="Proteomes" id="UP000246569"/>
    </source>
</evidence>
<protein>
    <submittedName>
        <fullName evidence="1">Heterotetrameric sarcosine oxidase gamma subunit</fullName>
    </submittedName>
</protein>
<dbReference type="Gene3D" id="3.30.1360.120">
    <property type="entry name" value="Probable tRNA modification gtpase trme, domain 1"/>
    <property type="match status" value="1"/>
</dbReference>
<dbReference type="InterPro" id="IPR027266">
    <property type="entry name" value="TrmE/GcvT-like"/>
</dbReference>
<organism evidence="1 2">
    <name type="scientific">Plasticicumulans acidivorans</name>
    <dbReference type="NCBI Taxonomy" id="886464"/>
    <lineage>
        <taxon>Bacteria</taxon>
        <taxon>Pseudomonadati</taxon>
        <taxon>Pseudomonadota</taxon>
        <taxon>Gammaproteobacteria</taxon>
        <taxon>Candidatus Competibacteraceae</taxon>
        <taxon>Plasticicumulans</taxon>
    </lineage>
</organism>
<name>A0A317N0Q4_9GAMM</name>
<reference evidence="1 2" key="1">
    <citation type="submission" date="2018-05" db="EMBL/GenBank/DDBJ databases">
        <title>Genomic Encyclopedia of Type Strains, Phase IV (KMG-IV): sequencing the most valuable type-strain genomes for metagenomic binning, comparative biology and taxonomic classification.</title>
        <authorList>
            <person name="Goeker M."/>
        </authorList>
    </citation>
    <scope>NUCLEOTIDE SEQUENCE [LARGE SCALE GENOMIC DNA]</scope>
    <source>
        <strain evidence="1 2">DSM 23606</strain>
    </source>
</reference>
<gene>
    <name evidence="1" type="ORF">C7443_102570</name>
</gene>